<evidence type="ECO:0000313" key="4">
    <source>
        <dbReference type="EMBL" id="OJD30141.1"/>
    </source>
</evidence>
<comment type="caution">
    <text evidence="4">The sequence shown here is derived from an EMBL/GenBank/DDBJ whole genome shotgun (WGS) entry which is preliminary data.</text>
</comment>
<dbReference type="PANTHER" id="PTHR34502">
    <property type="entry name" value="DUF6594 DOMAIN-CONTAINING PROTEIN-RELATED"/>
    <property type="match status" value="1"/>
</dbReference>
<feature type="region of interest" description="Disordered" evidence="1">
    <location>
        <begin position="257"/>
        <end position="279"/>
    </location>
</feature>
<sequence>MSGSQVSILPTHHQPSTGPRSAPAGPFRPSPHPTTPPNSSSAAPSAGPSSSGILPAALPLPESRTSSPSSTTREGAHPTTTAAASFSTVGSNRDSQVTARESSDVFAAEDDPPLPPGYPQLARKMGEMPEVAIFRRFGALNAQILLYMQAELVSLEKQLHKLQARDAAAPSPRSLYAVNWFRLRNSEDLGEGDDDEQWELVKEIRVKLKEYNKMLIHQRQIVCVDPPGSWDLRHMQRYLVSEDMDHGVLVGQDANVWGSEGGECDDPNTSNNSSDGSKGTDRFDLLPLAARHNEDFFSSWVTESMSEKLIKLKKRRQSRKAEVTGQQQEEQRIRNLDDFADKKVLQWTFMIASVLASALPILAIVILYYVQSLKVRLGLIAVFNVLVSFALACFTSAKRAEVFAVSAAFSAVQVVFVQVGTNDA</sequence>
<proteinExistence type="predicted"/>
<feature type="domain" description="DUF6594" evidence="3">
    <location>
        <begin position="118"/>
        <end position="414"/>
    </location>
</feature>
<feature type="compositionally biased region" description="Polar residues" evidence="1">
    <location>
        <begin position="78"/>
        <end position="100"/>
    </location>
</feature>
<keyword evidence="2" id="KW-0812">Transmembrane</keyword>
<dbReference type="STRING" id="236234.A0A1J9RRI7"/>
<dbReference type="GeneID" id="31018500"/>
<keyword evidence="5" id="KW-1185">Reference proteome</keyword>
<protein>
    <recommendedName>
        <fullName evidence="3">DUF6594 domain-containing protein</fullName>
    </recommendedName>
</protein>
<feature type="transmembrane region" description="Helical" evidence="2">
    <location>
        <begin position="344"/>
        <end position="370"/>
    </location>
</feature>
<feature type="transmembrane region" description="Helical" evidence="2">
    <location>
        <begin position="377"/>
        <end position="397"/>
    </location>
</feature>
<keyword evidence="2" id="KW-0472">Membrane</keyword>
<dbReference type="RefSeq" id="XP_020126401.1">
    <property type="nucleotide sequence ID" value="XM_020278239.1"/>
</dbReference>
<reference evidence="4 5" key="1">
    <citation type="submission" date="2016-10" db="EMBL/GenBank/DDBJ databases">
        <title>Proteomics and genomics reveal pathogen-plant mechanisms compatible with a hemibiotrophic lifestyle of Diplodia corticola.</title>
        <authorList>
            <person name="Fernandes I."/>
            <person name="De Jonge R."/>
            <person name="Van De Peer Y."/>
            <person name="Devreese B."/>
            <person name="Alves A."/>
            <person name="Esteves A.C."/>
        </authorList>
    </citation>
    <scope>NUCLEOTIDE SEQUENCE [LARGE SCALE GENOMIC DNA]</scope>
    <source>
        <strain evidence="4 5">CBS 112549</strain>
    </source>
</reference>
<feature type="compositionally biased region" description="Polar residues" evidence="1">
    <location>
        <begin position="267"/>
        <end position="277"/>
    </location>
</feature>
<gene>
    <name evidence="4" type="ORF">BKCO1_6500036</name>
</gene>
<dbReference type="InterPro" id="IPR046529">
    <property type="entry name" value="DUF6594"/>
</dbReference>
<evidence type="ECO:0000256" key="1">
    <source>
        <dbReference type="SAM" id="MobiDB-lite"/>
    </source>
</evidence>
<name>A0A1J9RRI7_9PEZI</name>
<feature type="compositionally biased region" description="Pro residues" evidence="1">
    <location>
        <begin position="26"/>
        <end position="36"/>
    </location>
</feature>
<evidence type="ECO:0000313" key="5">
    <source>
        <dbReference type="Proteomes" id="UP000183809"/>
    </source>
</evidence>
<feature type="region of interest" description="Disordered" evidence="1">
    <location>
        <begin position="1"/>
        <end position="115"/>
    </location>
</feature>
<evidence type="ECO:0000259" key="3">
    <source>
        <dbReference type="Pfam" id="PF20237"/>
    </source>
</evidence>
<feature type="compositionally biased region" description="Polar residues" evidence="1">
    <location>
        <begin position="1"/>
        <end position="19"/>
    </location>
</feature>
<organism evidence="4 5">
    <name type="scientific">Diplodia corticola</name>
    <dbReference type="NCBI Taxonomy" id="236234"/>
    <lineage>
        <taxon>Eukaryota</taxon>
        <taxon>Fungi</taxon>
        <taxon>Dikarya</taxon>
        <taxon>Ascomycota</taxon>
        <taxon>Pezizomycotina</taxon>
        <taxon>Dothideomycetes</taxon>
        <taxon>Dothideomycetes incertae sedis</taxon>
        <taxon>Botryosphaeriales</taxon>
        <taxon>Botryosphaeriaceae</taxon>
        <taxon>Diplodia</taxon>
    </lineage>
</organism>
<keyword evidence="2" id="KW-1133">Transmembrane helix</keyword>
<dbReference type="EMBL" id="MNUE01000065">
    <property type="protein sequence ID" value="OJD30141.1"/>
    <property type="molecule type" value="Genomic_DNA"/>
</dbReference>
<dbReference type="Proteomes" id="UP000183809">
    <property type="component" value="Unassembled WGS sequence"/>
</dbReference>
<dbReference type="OrthoDB" id="5342093at2759"/>
<accession>A0A1J9RRI7</accession>
<feature type="compositionally biased region" description="Low complexity" evidence="1">
    <location>
        <begin position="37"/>
        <end position="73"/>
    </location>
</feature>
<dbReference type="Pfam" id="PF20237">
    <property type="entry name" value="DUF6594"/>
    <property type="match status" value="1"/>
</dbReference>
<evidence type="ECO:0000256" key="2">
    <source>
        <dbReference type="SAM" id="Phobius"/>
    </source>
</evidence>
<dbReference type="AlphaFoldDB" id="A0A1J9RRI7"/>
<dbReference type="PANTHER" id="PTHR34502:SF5">
    <property type="entry name" value="DUF6594 DOMAIN-CONTAINING PROTEIN"/>
    <property type="match status" value="1"/>
</dbReference>